<feature type="compositionally biased region" description="Basic and acidic residues" evidence="1">
    <location>
        <begin position="836"/>
        <end position="851"/>
    </location>
</feature>
<proteinExistence type="predicted"/>
<evidence type="ECO:0000313" key="3">
    <source>
        <dbReference type="Proteomes" id="UP000239239"/>
    </source>
</evidence>
<dbReference type="EMBL" id="PQWY01000012">
    <property type="protein sequence ID" value="PPK30329.1"/>
    <property type="molecule type" value="Genomic_DNA"/>
</dbReference>
<evidence type="ECO:0008006" key="4">
    <source>
        <dbReference type="Google" id="ProtNLM"/>
    </source>
</evidence>
<sequence>MPLNLPPKSFKDITPLVIAYNNAPEDDKIQKLFYLQKINYLLNKTQLNDDLFDWINDAEEGGWLNELAKFSINPNASFFLKGMQFAKAITEEIKNKPEINSSEVNIYQLMQERDQLLKEVEFEKCATRYAEINFLLNELALNDKKTKEIVERQTEILRLVAPKIKAIKGESIDNLPVIPSYKTKELGNHVNNFNFKFTMSGWDAPFVFRVEDRHELGKEQELHSYGVSKYFIEDYSVFMMRFKAEDGSTVYKPVILSQFANQNNLEEIAKQLKDVSPKNIAPRIGYYFVQLTDFCLKLIETHNYHPDIKLNNFLVHNNRVLVSDRKTFTTSDNPLASDILTSPLFAPDEFLKCLLFNKEGDPVGYNRNALWKRMNMPQFMAYQLGMALKQFLILTQLDELPDDFRNPDHSAVSHFKTPSRQIINLSLLVQELTRLDPDKRMTIKQFQTLLNFKNLPPDAFYQKVEEVFPSSQLGIAEDIEALNKVLNSDLKGEALLKQANPVFTKLSKYDPKETRLTRLAEKLAIRCFNNVSKPYFQKLSGLIESALEKDVNEIRQLLNPQSNSEGLLQKASPIFMKLFERQPEVPQLTDLAKQLAAQCFDESSKNYFTRQLPLLVEEELLNQDWEQAPWYRKALHWLTFGYFRVDNVTEISSLKIPEHAKGKEFQIYFSQLLFLPNEEIKNMFTSKDSQTVDFLLGYIEKERERREMETPSVKIPVDLKGEEFQMHFPQLEFLPSKDFESIGEKEGEHLECFIFANLQEILSHNNSDSSEKNSTSEPTDSESEIDLNVGNAAGTIIIADEPNPAETKPKKNDNDGIKQSNPAKTSPKGKVSTPEVDEHPKKKTKDDDTPKPKTKRSVHFFDEAKKSKPKEKENASPAVDETPRAKRKNVCRIDSVRSTLFRGDGSHRQKFKEQRPRLSEIAWEPPKPNLQ</sequence>
<feature type="compositionally biased region" description="Polar residues" evidence="1">
    <location>
        <begin position="765"/>
        <end position="778"/>
    </location>
</feature>
<evidence type="ECO:0000256" key="1">
    <source>
        <dbReference type="SAM" id="MobiDB-lite"/>
    </source>
</evidence>
<protein>
    <recommendedName>
        <fullName evidence="4">Protein kinase domain containing protein</fullName>
    </recommendedName>
</protein>
<feature type="compositionally biased region" description="Basic and acidic residues" evidence="1">
    <location>
        <begin position="859"/>
        <end position="874"/>
    </location>
</feature>
<feature type="compositionally biased region" description="Basic and acidic residues" evidence="1">
    <location>
        <begin position="904"/>
        <end position="918"/>
    </location>
</feature>
<dbReference type="AlphaFoldDB" id="A0A2S6EYQ6"/>
<gene>
    <name evidence="2" type="ORF">C3928_09700</name>
</gene>
<dbReference type="InterPro" id="IPR011009">
    <property type="entry name" value="Kinase-like_dom_sf"/>
</dbReference>
<reference evidence="2 3" key="1">
    <citation type="submission" date="2018-02" db="EMBL/GenBank/DDBJ databases">
        <title>Draft genome sequences of four Legionella pneumophila clinical strains isolated in Ontario.</title>
        <authorList>
            <person name="Fortuna A."/>
            <person name="Ramnarine R."/>
            <person name="Li A."/>
            <person name="Frantz C."/>
            <person name="Mallo G."/>
        </authorList>
    </citation>
    <scope>NUCLEOTIDE SEQUENCE [LARGE SCALE GENOMIC DNA]</scope>
    <source>
        <strain evidence="2 3">LG61</strain>
    </source>
</reference>
<evidence type="ECO:0000313" key="2">
    <source>
        <dbReference type="EMBL" id="PPK30329.1"/>
    </source>
</evidence>
<accession>A0A2S6EYQ6</accession>
<dbReference type="RefSeq" id="WP_104410893.1">
    <property type="nucleotide sequence ID" value="NZ_PQWY01000012.1"/>
</dbReference>
<feature type="region of interest" description="Disordered" evidence="1">
    <location>
        <begin position="765"/>
        <end position="931"/>
    </location>
</feature>
<feature type="compositionally biased region" description="Basic and acidic residues" evidence="1">
    <location>
        <begin position="807"/>
        <end position="816"/>
    </location>
</feature>
<comment type="caution">
    <text evidence="2">The sequence shown here is derived from an EMBL/GenBank/DDBJ whole genome shotgun (WGS) entry which is preliminary data.</text>
</comment>
<dbReference type="Proteomes" id="UP000239239">
    <property type="component" value="Unassembled WGS sequence"/>
</dbReference>
<dbReference type="OrthoDB" id="5634485at2"/>
<dbReference type="SUPFAM" id="SSF56112">
    <property type="entry name" value="Protein kinase-like (PK-like)"/>
    <property type="match status" value="1"/>
</dbReference>
<organism evidence="2 3">
    <name type="scientific">Legionella pneumophila</name>
    <dbReference type="NCBI Taxonomy" id="446"/>
    <lineage>
        <taxon>Bacteria</taxon>
        <taxon>Pseudomonadati</taxon>
        <taxon>Pseudomonadota</taxon>
        <taxon>Gammaproteobacteria</taxon>
        <taxon>Legionellales</taxon>
        <taxon>Legionellaceae</taxon>
        <taxon>Legionella</taxon>
    </lineage>
</organism>
<name>A0A2S6EYQ6_LEGPN</name>